<keyword evidence="5" id="KW-0539">Nucleus</keyword>
<comment type="similarity">
    <text evidence="2">Belongs to the TFIIA subunit 2 family.</text>
</comment>
<dbReference type="Pfam" id="PF02268">
    <property type="entry name" value="TFIIA_gamma_N"/>
    <property type="match status" value="1"/>
</dbReference>
<evidence type="ECO:0000256" key="2">
    <source>
        <dbReference type="ARBA" id="ARBA00007675"/>
    </source>
</evidence>
<sequence length="116" mass="13502">MSVNYKVYRNTTLGQTLQETLDEYVQGGHLTPHSASRILWQFDRSVNYALSNKVKTMLTFRAGQLKTYRFCDNVWTLVLEDTEFRNVQDLVKVDRVKIVACDARPGRVNRYDDHDG</sequence>
<evidence type="ECO:0000259" key="6">
    <source>
        <dbReference type="Pfam" id="PF02268"/>
    </source>
</evidence>
<dbReference type="SUPFAM" id="SSF47396">
    <property type="entry name" value="Transcription factor IIA (TFIIA), alpha-helical domain"/>
    <property type="match status" value="1"/>
</dbReference>
<evidence type="ECO:0000313" key="9">
    <source>
        <dbReference type="Proteomes" id="UP000825002"/>
    </source>
</evidence>
<evidence type="ECO:0000256" key="4">
    <source>
        <dbReference type="ARBA" id="ARBA00023163"/>
    </source>
</evidence>
<evidence type="ECO:0000256" key="3">
    <source>
        <dbReference type="ARBA" id="ARBA00023015"/>
    </source>
</evidence>
<dbReference type="PIRSF" id="PIRSF009415">
    <property type="entry name" value="Hum_TFIIA_gamma"/>
    <property type="match status" value="1"/>
</dbReference>
<evidence type="ECO:0000256" key="5">
    <source>
        <dbReference type="ARBA" id="ARBA00023242"/>
    </source>
</evidence>
<dbReference type="Pfam" id="PF02751">
    <property type="entry name" value="TFIIA_gamma_C"/>
    <property type="match status" value="1"/>
</dbReference>
<evidence type="ECO:0000259" key="7">
    <source>
        <dbReference type="Pfam" id="PF02751"/>
    </source>
</evidence>
<keyword evidence="4" id="KW-0804">Transcription</keyword>
<comment type="subcellular location">
    <subcellularLocation>
        <location evidence="1">Nucleus</location>
    </subcellularLocation>
</comment>
<protein>
    <submittedName>
        <fullName evidence="8">Transcription initiation factor IIA subunit 2</fullName>
    </submittedName>
</protein>
<dbReference type="PANTHER" id="PTHR10966">
    <property type="entry name" value="TRANSCRIPTION INITIATION FACTOR IIA SUBUNIT 2"/>
    <property type="match status" value="1"/>
</dbReference>
<dbReference type="Gene3D" id="1.10.287.190">
    <property type="entry name" value="Transcription factor IIA gamma subunit, alpha-helical domain"/>
    <property type="match status" value="1"/>
</dbReference>
<feature type="domain" description="Transcription initiation factor IIA gamma subunit C-terminal" evidence="7">
    <location>
        <begin position="63"/>
        <end position="103"/>
    </location>
</feature>
<gene>
    <name evidence="8" type="ORF">GZH46_01924</name>
</gene>
<dbReference type="CDD" id="cd10145">
    <property type="entry name" value="TFIIA_gamma_N"/>
    <property type="match status" value="1"/>
</dbReference>
<dbReference type="InterPro" id="IPR009088">
    <property type="entry name" value="TFIIA_b-brl"/>
</dbReference>
<dbReference type="InterPro" id="IPR015871">
    <property type="entry name" value="TFIIA_gsu_C"/>
</dbReference>
<dbReference type="CDD" id="cd10014">
    <property type="entry name" value="TFIIA_gamma_C"/>
    <property type="match status" value="1"/>
</dbReference>
<evidence type="ECO:0000256" key="1">
    <source>
        <dbReference type="ARBA" id="ARBA00004123"/>
    </source>
</evidence>
<keyword evidence="3" id="KW-0805">Transcription regulation</keyword>
<evidence type="ECO:0000313" key="8">
    <source>
        <dbReference type="EMBL" id="KAG9509553.1"/>
    </source>
</evidence>
<reference evidence="8 9" key="1">
    <citation type="submission" date="2020-10" db="EMBL/GenBank/DDBJ databases">
        <authorList>
            <person name="Klimov P.B."/>
            <person name="Dyachkov S.M."/>
            <person name="Chetverikov P.E."/>
        </authorList>
    </citation>
    <scope>NUCLEOTIDE SEQUENCE [LARGE SCALE GENOMIC DNA]</scope>
    <source>
        <strain evidence="8">BMOC 18-1129-001#AD2665</strain>
        <tissue evidence="8">Entire mites</tissue>
    </source>
</reference>
<dbReference type="InterPro" id="IPR009083">
    <property type="entry name" value="TFIIA_a-hlx"/>
</dbReference>
<dbReference type="SUPFAM" id="SSF50784">
    <property type="entry name" value="Transcription factor IIA (TFIIA), beta-barrel domain"/>
    <property type="match status" value="1"/>
</dbReference>
<accession>A0ABQ7S804</accession>
<organism evidence="8 9">
    <name type="scientific">Fragariocoptes setiger</name>
    <dbReference type="NCBI Taxonomy" id="1670756"/>
    <lineage>
        <taxon>Eukaryota</taxon>
        <taxon>Metazoa</taxon>
        <taxon>Ecdysozoa</taxon>
        <taxon>Arthropoda</taxon>
        <taxon>Chelicerata</taxon>
        <taxon>Arachnida</taxon>
        <taxon>Acari</taxon>
        <taxon>Acariformes</taxon>
        <taxon>Trombidiformes</taxon>
        <taxon>Prostigmata</taxon>
        <taxon>Eupodina</taxon>
        <taxon>Eriophyoidea</taxon>
        <taxon>Phytoptidae</taxon>
        <taxon>Fragariocoptes</taxon>
    </lineage>
</organism>
<proteinExistence type="inferred from homology"/>
<dbReference type="InterPro" id="IPR015872">
    <property type="entry name" value="TFIIA_gsu_N"/>
</dbReference>
<dbReference type="EMBL" id="JAIFTH010000423">
    <property type="protein sequence ID" value="KAG9509553.1"/>
    <property type="molecule type" value="Genomic_DNA"/>
</dbReference>
<dbReference type="InterPro" id="IPR003194">
    <property type="entry name" value="TFIIA_gsu"/>
</dbReference>
<name>A0ABQ7S804_9ACAR</name>
<feature type="domain" description="Transcription initiation factor IIA gamma subunit N-terminal" evidence="6">
    <location>
        <begin position="4"/>
        <end position="50"/>
    </location>
</feature>
<dbReference type="Gene3D" id="2.30.18.10">
    <property type="entry name" value="Transcription factor IIA (TFIIA), beta-barrel domain"/>
    <property type="match status" value="1"/>
</dbReference>
<comment type="caution">
    <text evidence="8">The sequence shown here is derived from an EMBL/GenBank/DDBJ whole genome shotgun (WGS) entry which is preliminary data.</text>
</comment>
<dbReference type="Proteomes" id="UP000825002">
    <property type="component" value="Unassembled WGS sequence"/>
</dbReference>
<keyword evidence="9" id="KW-1185">Reference proteome</keyword>
<feature type="non-terminal residue" evidence="8">
    <location>
        <position position="1"/>
    </location>
</feature>